<gene>
    <name evidence="1" type="ORF">GDO86_012477</name>
</gene>
<name>A0A8T2IVB8_9PIPI</name>
<dbReference type="Proteomes" id="UP000812440">
    <property type="component" value="Chromosome 7"/>
</dbReference>
<accession>A0A8T2IVB8</accession>
<proteinExistence type="predicted"/>
<organism evidence="1 2">
    <name type="scientific">Hymenochirus boettgeri</name>
    <name type="common">Congo dwarf clawed frog</name>
    <dbReference type="NCBI Taxonomy" id="247094"/>
    <lineage>
        <taxon>Eukaryota</taxon>
        <taxon>Metazoa</taxon>
        <taxon>Chordata</taxon>
        <taxon>Craniata</taxon>
        <taxon>Vertebrata</taxon>
        <taxon>Euteleostomi</taxon>
        <taxon>Amphibia</taxon>
        <taxon>Batrachia</taxon>
        <taxon>Anura</taxon>
        <taxon>Pipoidea</taxon>
        <taxon>Pipidae</taxon>
        <taxon>Pipinae</taxon>
        <taxon>Hymenochirus</taxon>
    </lineage>
</organism>
<evidence type="ECO:0000313" key="2">
    <source>
        <dbReference type="Proteomes" id="UP000812440"/>
    </source>
</evidence>
<reference evidence="1" key="1">
    <citation type="thesis" date="2020" institute="ProQuest LLC" country="789 East Eisenhower Parkway, Ann Arbor, MI, USA">
        <title>Comparative Genomics and Chromosome Evolution.</title>
        <authorList>
            <person name="Mudd A.B."/>
        </authorList>
    </citation>
    <scope>NUCLEOTIDE SEQUENCE</scope>
    <source>
        <strain evidence="1">Female2</strain>
        <tissue evidence="1">Blood</tissue>
    </source>
</reference>
<protein>
    <submittedName>
        <fullName evidence="1">Uncharacterized protein</fullName>
    </submittedName>
</protein>
<keyword evidence="2" id="KW-1185">Reference proteome</keyword>
<sequence length="86" mass="9978">MCVRPHKILLYSVNRGKLLYLLVTDSTGSRMCFGHLYQRNLTHTPLVSSWPSTSAKQIHYFKANSCRFYCERTLMSFQSPFLAISK</sequence>
<dbReference type="AlphaFoldDB" id="A0A8T2IVB8"/>
<comment type="caution">
    <text evidence="1">The sequence shown here is derived from an EMBL/GenBank/DDBJ whole genome shotgun (WGS) entry which is preliminary data.</text>
</comment>
<dbReference type="EMBL" id="JAACNH010000008">
    <property type="protein sequence ID" value="KAG8434116.1"/>
    <property type="molecule type" value="Genomic_DNA"/>
</dbReference>
<evidence type="ECO:0000313" key="1">
    <source>
        <dbReference type="EMBL" id="KAG8434116.1"/>
    </source>
</evidence>